<comment type="caution">
    <text evidence="2">The sequence shown here is derived from an EMBL/GenBank/DDBJ whole genome shotgun (WGS) entry which is preliminary data.</text>
</comment>
<name>Q4THK7_TETNG</name>
<sequence>MAAGRWRAPPGRARPELLLRQHSMPASTASGDADSHRAYRGLVAGANHGKITLLRRHTLRRNIKAIGQWCVSGVQGCTLEETRSRGCRSLSLWMKPRPRWRPASSKAFCLKRCRQSRAAAQPLRGRINRAWQPTSPRPESNKGPRREEEGVVRQGGSPPPSYQQAVGVKVHKPSKNSLGGTPSRPLRLWCRGTRETVVQSHSREEAASQSEGGVNGTTSGGPAHPRRPPSHPRAHPRAARRRELEPGARGPEPPPPPRNPAPSWGGPLSSSRATLGRSSTPASTLRHRCPPSPPPCAPLGE</sequence>
<feature type="compositionally biased region" description="Pro residues" evidence="1">
    <location>
        <begin position="290"/>
        <end position="301"/>
    </location>
</feature>
<feature type="compositionally biased region" description="Pro residues" evidence="1">
    <location>
        <begin position="251"/>
        <end position="260"/>
    </location>
</feature>
<proteinExistence type="predicted"/>
<feature type="compositionally biased region" description="Basic and acidic residues" evidence="1">
    <location>
        <begin position="139"/>
        <end position="151"/>
    </location>
</feature>
<dbReference type="KEGG" id="tng:GSTEN00000515G001"/>
<dbReference type="EMBL" id="CAAE01002878">
    <property type="protein sequence ID" value="CAF87625.1"/>
    <property type="molecule type" value="Genomic_DNA"/>
</dbReference>
<reference evidence="2" key="2">
    <citation type="submission" date="2004-02" db="EMBL/GenBank/DDBJ databases">
        <authorList>
            <consortium name="Genoscope"/>
            <consortium name="Whitehead Institute Centre for Genome Research"/>
        </authorList>
    </citation>
    <scope>NUCLEOTIDE SEQUENCE</scope>
</reference>
<dbReference type="OrthoDB" id="8943752at2759"/>
<organism evidence="2">
    <name type="scientific">Tetraodon nigroviridis</name>
    <name type="common">Spotted green pufferfish</name>
    <name type="synonym">Chelonodon nigroviridis</name>
    <dbReference type="NCBI Taxonomy" id="99883"/>
    <lineage>
        <taxon>Eukaryota</taxon>
        <taxon>Metazoa</taxon>
        <taxon>Chordata</taxon>
        <taxon>Craniata</taxon>
        <taxon>Vertebrata</taxon>
        <taxon>Euteleostomi</taxon>
        <taxon>Actinopterygii</taxon>
        <taxon>Neopterygii</taxon>
        <taxon>Teleostei</taxon>
        <taxon>Neoteleostei</taxon>
        <taxon>Acanthomorphata</taxon>
        <taxon>Eupercaria</taxon>
        <taxon>Tetraodontiformes</taxon>
        <taxon>Tetradontoidea</taxon>
        <taxon>Tetraodontidae</taxon>
        <taxon>Tetraodon</taxon>
    </lineage>
</organism>
<protein>
    <submittedName>
        <fullName evidence="2">(spotted green pufferfish) hypothetical protein</fullName>
    </submittedName>
</protein>
<feature type="compositionally biased region" description="Basic residues" evidence="1">
    <location>
        <begin position="224"/>
        <end position="240"/>
    </location>
</feature>
<evidence type="ECO:0000256" key="1">
    <source>
        <dbReference type="SAM" id="MobiDB-lite"/>
    </source>
</evidence>
<reference evidence="2" key="1">
    <citation type="journal article" date="2004" name="Nature">
        <title>Genome duplication in the teleost fish Tetraodon nigroviridis reveals the early vertebrate proto-karyotype.</title>
        <authorList>
            <person name="Jaillon O."/>
            <person name="Aury J.-M."/>
            <person name="Brunet F."/>
            <person name="Petit J.-L."/>
            <person name="Stange-Thomann N."/>
            <person name="Mauceli E."/>
            <person name="Bouneau L."/>
            <person name="Fischer C."/>
            <person name="Ozouf-Costaz C."/>
            <person name="Bernot A."/>
            <person name="Nicaud S."/>
            <person name="Jaffe D."/>
            <person name="Fisher S."/>
            <person name="Lutfalla G."/>
            <person name="Dossat C."/>
            <person name="Segurens B."/>
            <person name="Dasilva C."/>
            <person name="Salanoubat M."/>
            <person name="Levy M."/>
            <person name="Boudet N."/>
            <person name="Castellano S."/>
            <person name="Anthouard V."/>
            <person name="Jubin C."/>
            <person name="Castelli V."/>
            <person name="Katinka M."/>
            <person name="Vacherie B."/>
            <person name="Biemont C."/>
            <person name="Skalli Z."/>
            <person name="Cattolico L."/>
            <person name="Poulain J."/>
            <person name="De Berardinis V."/>
            <person name="Cruaud C."/>
            <person name="Duprat S."/>
            <person name="Brottier P."/>
            <person name="Coutanceau J.-P."/>
            <person name="Gouzy J."/>
            <person name="Parra G."/>
            <person name="Lardier G."/>
            <person name="Chapple C."/>
            <person name="McKernan K.J."/>
            <person name="McEwan P."/>
            <person name="Bosak S."/>
            <person name="Kellis M."/>
            <person name="Volff J.-N."/>
            <person name="Guigo R."/>
            <person name="Zody M.C."/>
            <person name="Mesirov J."/>
            <person name="Lindblad-Toh K."/>
            <person name="Birren B."/>
            <person name="Nusbaum C."/>
            <person name="Kahn D."/>
            <person name="Robinson-Rechavi M."/>
            <person name="Laudet V."/>
            <person name="Schachter V."/>
            <person name="Quetier F."/>
            <person name="Saurin W."/>
            <person name="Scarpelli C."/>
            <person name="Wincker P."/>
            <person name="Lander E.S."/>
            <person name="Weissenbach J."/>
            <person name="Roest Crollius H."/>
        </authorList>
    </citation>
    <scope>NUCLEOTIDE SEQUENCE [LARGE SCALE GENOMIC DNA]</scope>
</reference>
<dbReference type="AlphaFoldDB" id="Q4THK7"/>
<gene>
    <name evidence="2" type="ORF">GSTENG00000515001</name>
</gene>
<evidence type="ECO:0000313" key="2">
    <source>
        <dbReference type="EMBL" id="CAF87625.1"/>
    </source>
</evidence>
<feature type="non-terminal residue" evidence="2">
    <location>
        <position position="301"/>
    </location>
</feature>
<feature type="compositionally biased region" description="Polar residues" evidence="1">
    <location>
        <begin position="268"/>
        <end position="283"/>
    </location>
</feature>
<feature type="region of interest" description="Disordered" evidence="1">
    <location>
        <begin position="120"/>
        <end position="301"/>
    </location>
</feature>
<accession>Q4THK7</accession>